<dbReference type="GO" id="GO:0004930">
    <property type="term" value="F:G protein-coupled receptor activity"/>
    <property type="evidence" value="ECO:0007669"/>
    <property type="project" value="UniProtKB-KW"/>
</dbReference>
<dbReference type="AlphaFoldDB" id="A0A444UC36"/>
<evidence type="ECO:0000256" key="4">
    <source>
        <dbReference type="ARBA" id="ARBA00004477"/>
    </source>
</evidence>
<keyword evidence="9" id="KW-0879">Wnt signaling pathway</keyword>
<evidence type="ECO:0000256" key="10">
    <source>
        <dbReference type="ARBA" id="ARBA00022692"/>
    </source>
</evidence>
<dbReference type="Pfam" id="PF25815">
    <property type="entry name" value="CTHRC1_C"/>
    <property type="match status" value="1"/>
</dbReference>
<dbReference type="GO" id="GO:0005789">
    <property type="term" value="C:endoplasmic reticulum membrane"/>
    <property type="evidence" value="ECO:0007669"/>
    <property type="project" value="UniProtKB-SubCell"/>
</dbReference>
<comment type="caution">
    <text evidence="23">Lacks conserved residue(s) required for the propagation of feature annotation.</text>
</comment>
<evidence type="ECO:0000256" key="16">
    <source>
        <dbReference type="ARBA" id="ARBA00023136"/>
    </source>
</evidence>
<dbReference type="GO" id="GO:0016324">
    <property type="term" value="C:apical plasma membrane"/>
    <property type="evidence" value="ECO:0007669"/>
    <property type="project" value="UniProtKB-SubCell"/>
</dbReference>
<keyword evidence="10 25" id="KW-0812">Transmembrane</keyword>
<evidence type="ECO:0000256" key="18">
    <source>
        <dbReference type="ARBA" id="ARBA00023170"/>
    </source>
</evidence>
<dbReference type="GO" id="GO:0035567">
    <property type="term" value="P:non-canonical Wnt signaling pathway"/>
    <property type="evidence" value="ECO:0007669"/>
    <property type="project" value="TreeGrafter"/>
</dbReference>
<evidence type="ECO:0000256" key="1">
    <source>
        <dbReference type="ARBA" id="ARBA00004241"/>
    </source>
</evidence>
<keyword evidence="8" id="KW-1003">Cell membrane</keyword>
<feature type="transmembrane region" description="Helical" evidence="25">
    <location>
        <begin position="369"/>
        <end position="396"/>
    </location>
</feature>
<comment type="similarity">
    <text evidence="5">Belongs to the G-protein coupled receptor Fz/Smo family.</text>
</comment>
<evidence type="ECO:0000256" key="13">
    <source>
        <dbReference type="ARBA" id="ARBA00022843"/>
    </source>
</evidence>
<feature type="disulfide bond" evidence="23">
    <location>
        <begin position="27"/>
        <end position="88"/>
    </location>
</feature>
<evidence type="ECO:0000256" key="6">
    <source>
        <dbReference type="ARBA" id="ARBA00018155"/>
    </source>
</evidence>
<evidence type="ECO:0000256" key="24">
    <source>
        <dbReference type="SAM" id="MobiDB-lite"/>
    </source>
</evidence>
<feature type="transmembrane region" description="Helical" evidence="25">
    <location>
        <begin position="327"/>
        <end position="349"/>
    </location>
</feature>
<keyword evidence="19" id="KW-0325">Glycoprotein</keyword>
<dbReference type="FunFam" id="1.10.2000.10:FF:000014">
    <property type="entry name" value="frizzled-6 isoform X1"/>
    <property type="match status" value="1"/>
</dbReference>
<dbReference type="PANTHER" id="PTHR11309:SF75">
    <property type="entry name" value="FRIZZLED-6"/>
    <property type="match status" value="1"/>
</dbReference>
<proteinExistence type="inferred from homology"/>
<keyword evidence="18" id="KW-0675">Receptor</keyword>
<dbReference type="PANTHER" id="PTHR11309">
    <property type="entry name" value="FRIZZLED"/>
    <property type="match status" value="1"/>
</dbReference>
<evidence type="ECO:0000259" key="27">
    <source>
        <dbReference type="PROSITE" id="PS50038"/>
    </source>
</evidence>
<dbReference type="FunFam" id="1.20.1070.10:FF:000036">
    <property type="entry name" value="frizzled-3 isoform X1"/>
    <property type="match status" value="1"/>
</dbReference>
<keyword evidence="16 25" id="KW-0472">Membrane</keyword>
<evidence type="ECO:0000256" key="21">
    <source>
        <dbReference type="ARBA" id="ARBA00023329"/>
    </source>
</evidence>
<name>A0A444UC36_ACIRT</name>
<dbReference type="PRINTS" id="PR00489">
    <property type="entry name" value="FRIZZLED"/>
</dbReference>
<dbReference type="Gene3D" id="1.20.1070.10">
    <property type="entry name" value="Rhodopsin 7-helix transmembrane proteins"/>
    <property type="match status" value="1"/>
</dbReference>
<dbReference type="InterPro" id="IPR000539">
    <property type="entry name" value="Frizzled/Smoothened_7TM"/>
</dbReference>
<feature type="chain" id="PRO_5019360291" description="Frizzled-6" evidence="26">
    <location>
        <begin position="22"/>
        <end position="897"/>
    </location>
</feature>
<dbReference type="SMART" id="SM00063">
    <property type="entry name" value="FRI"/>
    <property type="match status" value="1"/>
</dbReference>
<evidence type="ECO:0000256" key="22">
    <source>
        <dbReference type="ARBA" id="ARBA00062611"/>
    </source>
</evidence>
<dbReference type="GO" id="GO:0042813">
    <property type="term" value="F:Wnt receptor activity"/>
    <property type="evidence" value="ECO:0007669"/>
    <property type="project" value="TreeGrafter"/>
</dbReference>
<feature type="signal peptide" evidence="26">
    <location>
        <begin position="1"/>
        <end position="21"/>
    </location>
</feature>
<evidence type="ECO:0000259" key="28">
    <source>
        <dbReference type="PROSITE" id="PS50261"/>
    </source>
</evidence>
<dbReference type="PROSITE" id="PS50038">
    <property type="entry name" value="FZ"/>
    <property type="match status" value="1"/>
</dbReference>
<dbReference type="PROSITE" id="PS50261">
    <property type="entry name" value="G_PROTEIN_RECEP_F2_4"/>
    <property type="match status" value="1"/>
</dbReference>
<comment type="subcellular location">
    <subcellularLocation>
        <location evidence="2">Apical cell membrane</location>
        <topology evidence="2">Multi-pass membrane protein</topology>
    </subcellularLocation>
    <subcellularLocation>
        <location evidence="1">Cell surface</location>
    </subcellularLocation>
    <subcellularLocation>
        <location evidence="3">Cytoplasmic vesicle membrane</location>
        <topology evidence="3">Multi-pass membrane protein</topology>
    </subcellularLocation>
    <subcellularLocation>
        <location evidence="4">Endoplasmic reticulum membrane</location>
        <topology evidence="4">Multi-pass membrane protein</topology>
    </subcellularLocation>
</comment>
<dbReference type="GO" id="GO:0009986">
    <property type="term" value="C:cell surface"/>
    <property type="evidence" value="ECO:0007669"/>
    <property type="project" value="UniProtKB-SubCell"/>
</dbReference>
<dbReference type="Pfam" id="PF01392">
    <property type="entry name" value="Fz"/>
    <property type="match status" value="1"/>
</dbReference>
<feature type="transmembrane region" description="Helical" evidence="25">
    <location>
        <begin position="416"/>
        <end position="441"/>
    </location>
</feature>
<dbReference type="GO" id="GO:0030659">
    <property type="term" value="C:cytoplasmic vesicle membrane"/>
    <property type="evidence" value="ECO:0007669"/>
    <property type="project" value="UniProtKB-SubCell"/>
</dbReference>
<dbReference type="Proteomes" id="UP000289886">
    <property type="component" value="Unassembled WGS sequence"/>
</dbReference>
<dbReference type="GO" id="GO:0060070">
    <property type="term" value="P:canonical Wnt signaling pathway"/>
    <property type="evidence" value="ECO:0007669"/>
    <property type="project" value="TreeGrafter"/>
</dbReference>
<comment type="caution">
    <text evidence="29">The sequence shown here is derived from an EMBL/GenBank/DDBJ whole genome shotgun (WGS) entry which is preliminary data.</text>
</comment>
<keyword evidence="7" id="KW-0217">Developmental protein</keyword>
<keyword evidence="13" id="KW-0832">Ubl conjugation</keyword>
<dbReference type="CDD" id="cd15032">
    <property type="entry name" value="7tmF_FZD6"/>
    <property type="match status" value="1"/>
</dbReference>
<keyword evidence="15" id="KW-0297">G-protein coupled receptor</keyword>
<keyword evidence="21" id="KW-0968">Cytoplasmic vesicle</keyword>
<evidence type="ECO:0000256" key="3">
    <source>
        <dbReference type="ARBA" id="ARBA00004439"/>
    </source>
</evidence>
<evidence type="ECO:0000256" key="9">
    <source>
        <dbReference type="ARBA" id="ARBA00022687"/>
    </source>
</evidence>
<evidence type="ECO:0000256" key="14">
    <source>
        <dbReference type="ARBA" id="ARBA00022989"/>
    </source>
</evidence>
<dbReference type="InterPro" id="IPR020067">
    <property type="entry name" value="Frizzled_dom"/>
</dbReference>
<keyword evidence="30" id="KW-1185">Reference proteome</keyword>
<feature type="transmembrane region" description="Helical" evidence="25">
    <location>
        <begin position="204"/>
        <end position="225"/>
    </location>
</feature>
<evidence type="ECO:0000256" key="8">
    <source>
        <dbReference type="ARBA" id="ARBA00022475"/>
    </source>
</evidence>
<evidence type="ECO:0000256" key="23">
    <source>
        <dbReference type="PROSITE-ProRule" id="PRU00090"/>
    </source>
</evidence>
<dbReference type="SUPFAM" id="SSF63501">
    <property type="entry name" value="Frizzled cysteine-rich domain"/>
    <property type="match status" value="1"/>
</dbReference>
<evidence type="ECO:0000256" key="12">
    <source>
        <dbReference type="ARBA" id="ARBA00022824"/>
    </source>
</evidence>
<keyword evidence="20" id="KW-0807">Transducer</keyword>
<feature type="transmembrane region" description="Helical" evidence="25">
    <location>
        <begin position="477"/>
        <end position="498"/>
    </location>
</feature>
<evidence type="ECO:0000256" key="5">
    <source>
        <dbReference type="ARBA" id="ARBA00008077"/>
    </source>
</evidence>
<evidence type="ECO:0000256" key="17">
    <source>
        <dbReference type="ARBA" id="ARBA00023157"/>
    </source>
</evidence>
<dbReference type="EMBL" id="SCEB01214856">
    <property type="protein sequence ID" value="RXM32743.1"/>
    <property type="molecule type" value="Genomic_DNA"/>
</dbReference>
<dbReference type="GO" id="GO:0017147">
    <property type="term" value="F:Wnt-protein binding"/>
    <property type="evidence" value="ECO:0007669"/>
    <property type="project" value="TreeGrafter"/>
</dbReference>
<feature type="domain" description="G-protein coupled receptors family 2 profile 2" evidence="28">
    <location>
        <begin position="198"/>
        <end position="506"/>
    </location>
</feature>
<dbReference type="Pfam" id="PF01534">
    <property type="entry name" value="Frizzled"/>
    <property type="match status" value="1"/>
</dbReference>
<feature type="disulfide bond" evidence="23">
    <location>
        <begin position="102"/>
        <end position="126"/>
    </location>
</feature>
<gene>
    <name evidence="29" type="ORF">EOD39_5984</name>
</gene>
<evidence type="ECO:0000256" key="11">
    <source>
        <dbReference type="ARBA" id="ARBA00022729"/>
    </source>
</evidence>
<evidence type="ECO:0000313" key="29">
    <source>
        <dbReference type="EMBL" id="RXM32743.1"/>
    </source>
</evidence>
<sequence>MLRLGFFVLCLEVIGVPLIQGHSAFTCEPIQVHRCLGMHYNMTFFPNMMEHYDQDIAAKKMEPFVPLISLGCSPEVHKFMCEAFVPACTDQNKVIHPCRSLCERVHSDCAKVIDTFGVTWPPELECGRLEECRGSQSGTPAPSTKHAVTQKTAQPVQRDYGFWCPLKLKTPVGQSSMFLGVSDCAPPCANMYFTSDEIKFAKNFIGILSIICLCATLFTFFTFLIDVKRFRYPERPIIFYAVCYSIVSLIYFTGFLLDNSTACNKANEKLGRMETVVQGSQNKACTVLFMLLYFFSTAGTVWWVILTITWFLAAGPKWSCEAIEKKAVWFHSSAWGIPGALTVMLLAMNKVEGDSISGVCFVGLYDVDALRYFVLAPLCTGVVVGLSLLLAGIISLNHVRQVIQHDERNQEKLKKFMIRIGVFSCLYLVPLVTLLGCYIYEQSHRTTWEMTWVNDHCEEYHIPCRPYQIKTLARPDLSLFLVKYLMTLIVGISAVFWVSSKKTCSEWAFFFNKTRKRDPISESRKVLQESCEFFLKQNSRVQHKKKHYKPNSHKLRVISKSMGTSTGAAANHGMSAVGITNHDVLAQATFSEIRPSSDTSGKELAEQGSSTRAVQPRSKSRERVPSGQALPSRALSGDVMEKRSKAGSSGKYNGCMQGPAGTPGRDGNPGVNGIPGTPGFPGRDGLKGEKGECVRESFEEPWKPNFKQCAWKSLNYGIDLGKIAECTFTKMRTDSALRVVFSGSLRLKCKNACCQRWYFTFNGAECTGPLPIEAIIYLDQGSPEFNSTINIHRTSSVEGLCEGIHAGLVDVAVWITPREKAALNSSEKLKEKFQHHPQIKRIAHHSHLPKAIFNQSKELRVIKGASRKKEMNRRKHSKPESVPFVSEKRKHIVAVVK</sequence>
<feature type="transmembrane region" description="Helical" evidence="25">
    <location>
        <begin position="290"/>
        <end position="315"/>
    </location>
</feature>
<accession>A0A444UC36</accession>
<evidence type="ECO:0000256" key="25">
    <source>
        <dbReference type="SAM" id="Phobius"/>
    </source>
</evidence>
<keyword evidence="17 23" id="KW-1015">Disulfide bond</keyword>
<dbReference type="InterPro" id="IPR026543">
    <property type="entry name" value="FZD6_7TM"/>
</dbReference>
<dbReference type="InterPro" id="IPR017981">
    <property type="entry name" value="GPCR_2-like_7TM"/>
</dbReference>
<evidence type="ECO:0000256" key="20">
    <source>
        <dbReference type="ARBA" id="ARBA00023224"/>
    </source>
</evidence>
<dbReference type="InterPro" id="IPR015526">
    <property type="entry name" value="Frizzled/SFRP"/>
</dbReference>
<evidence type="ECO:0000256" key="19">
    <source>
        <dbReference type="ARBA" id="ARBA00023180"/>
    </source>
</evidence>
<dbReference type="InterPro" id="IPR036790">
    <property type="entry name" value="Frizzled_dom_sf"/>
</dbReference>
<evidence type="ECO:0000313" key="30">
    <source>
        <dbReference type="Proteomes" id="UP000289886"/>
    </source>
</evidence>
<feature type="disulfide bond" evidence="23">
    <location>
        <begin position="35"/>
        <end position="81"/>
    </location>
</feature>
<evidence type="ECO:0000256" key="7">
    <source>
        <dbReference type="ARBA" id="ARBA00022473"/>
    </source>
</evidence>
<feature type="region of interest" description="Disordered" evidence="24">
    <location>
        <begin position="592"/>
        <end position="688"/>
    </location>
</feature>
<keyword evidence="12" id="KW-0256">Endoplasmic reticulum</keyword>
<comment type="subunit">
    <text evidence="22">Interacts with LMBR1L.</text>
</comment>
<protein>
    <recommendedName>
        <fullName evidence="6">Frizzled-6</fullName>
    </recommendedName>
</protein>
<organism evidence="29 30">
    <name type="scientific">Acipenser ruthenus</name>
    <name type="common">Sterlet sturgeon</name>
    <dbReference type="NCBI Taxonomy" id="7906"/>
    <lineage>
        <taxon>Eukaryota</taxon>
        <taxon>Metazoa</taxon>
        <taxon>Chordata</taxon>
        <taxon>Craniata</taxon>
        <taxon>Vertebrata</taxon>
        <taxon>Euteleostomi</taxon>
        <taxon>Actinopterygii</taxon>
        <taxon>Chondrostei</taxon>
        <taxon>Acipenseriformes</taxon>
        <taxon>Acipenseridae</taxon>
        <taxon>Acipenser</taxon>
    </lineage>
</organism>
<evidence type="ECO:0000256" key="15">
    <source>
        <dbReference type="ARBA" id="ARBA00023040"/>
    </source>
</evidence>
<evidence type="ECO:0000256" key="2">
    <source>
        <dbReference type="ARBA" id="ARBA00004424"/>
    </source>
</evidence>
<dbReference type="Gene3D" id="1.10.2000.10">
    <property type="entry name" value="Frizzled cysteine-rich domain"/>
    <property type="match status" value="1"/>
</dbReference>
<feature type="transmembrane region" description="Helical" evidence="25">
    <location>
        <begin position="237"/>
        <end position="257"/>
    </location>
</feature>
<dbReference type="SMART" id="SM01330">
    <property type="entry name" value="Frizzled"/>
    <property type="match status" value="1"/>
</dbReference>
<reference evidence="29 30" key="1">
    <citation type="submission" date="2019-01" db="EMBL/GenBank/DDBJ databases">
        <title>Draft Genome and Complete Hox-Cluster Characterization of the Sterlet Sturgeon (Acipenser ruthenus).</title>
        <authorList>
            <person name="Wei Q."/>
        </authorList>
    </citation>
    <scope>NUCLEOTIDE SEQUENCE [LARGE SCALE GENOMIC DNA]</scope>
    <source>
        <strain evidence="29">WHYD16114868_AA</strain>
        <tissue evidence="29">Blood</tissue>
    </source>
</reference>
<feature type="domain" description="FZ" evidence="27">
    <location>
        <begin position="22"/>
        <end position="135"/>
    </location>
</feature>
<dbReference type="InterPro" id="IPR057873">
    <property type="entry name" value="CTHRC1_C"/>
</dbReference>
<evidence type="ECO:0000256" key="26">
    <source>
        <dbReference type="SAM" id="SignalP"/>
    </source>
</evidence>
<keyword evidence="11 26" id="KW-0732">Signal</keyword>
<keyword evidence="14 25" id="KW-1133">Transmembrane helix</keyword>